<dbReference type="PIRSF" id="PIRSF003180">
    <property type="entry name" value="DiGMPpdiest_YuxH"/>
    <property type="match status" value="1"/>
</dbReference>
<dbReference type="AlphaFoldDB" id="A0A3Q9BN01"/>
<dbReference type="PROSITE" id="PS50883">
    <property type="entry name" value="EAL"/>
    <property type="match status" value="1"/>
</dbReference>
<evidence type="ECO:0000259" key="2">
    <source>
        <dbReference type="PROSITE" id="PS51833"/>
    </source>
</evidence>
<evidence type="ECO:0000313" key="4">
    <source>
        <dbReference type="Proteomes" id="UP000275663"/>
    </source>
</evidence>
<evidence type="ECO:0000259" key="1">
    <source>
        <dbReference type="PROSITE" id="PS50883"/>
    </source>
</evidence>
<feature type="domain" description="EAL" evidence="1">
    <location>
        <begin position="1"/>
        <end position="216"/>
    </location>
</feature>
<proteinExistence type="predicted"/>
<dbReference type="RefSeq" id="WP_126126115.1">
    <property type="nucleotide sequence ID" value="NZ_CP034464.1"/>
</dbReference>
<feature type="domain" description="HDOD" evidence="2">
    <location>
        <begin position="210"/>
        <end position="400"/>
    </location>
</feature>
<gene>
    <name evidence="3" type="ORF">EJN92_00920</name>
</gene>
<dbReference type="InterPro" id="IPR001633">
    <property type="entry name" value="EAL_dom"/>
</dbReference>
<protein>
    <submittedName>
        <fullName evidence="3">EAL domain-containing protein</fullName>
    </submittedName>
</protein>
<dbReference type="Pfam" id="PF08668">
    <property type="entry name" value="HDOD"/>
    <property type="match status" value="1"/>
</dbReference>
<accession>A0A3Q9BN01</accession>
<organism evidence="3 4">
    <name type="scientific">Undibacterium parvum</name>
    <dbReference type="NCBI Taxonomy" id="401471"/>
    <lineage>
        <taxon>Bacteria</taxon>
        <taxon>Pseudomonadati</taxon>
        <taxon>Pseudomonadota</taxon>
        <taxon>Betaproteobacteria</taxon>
        <taxon>Burkholderiales</taxon>
        <taxon>Oxalobacteraceae</taxon>
        <taxon>Undibacterium</taxon>
    </lineage>
</organism>
<dbReference type="Proteomes" id="UP000275663">
    <property type="component" value="Chromosome"/>
</dbReference>
<evidence type="ECO:0000313" key="3">
    <source>
        <dbReference type="EMBL" id="AZP10716.1"/>
    </source>
</evidence>
<dbReference type="InterPro" id="IPR013976">
    <property type="entry name" value="HDOD"/>
</dbReference>
<dbReference type="EMBL" id="CP034464">
    <property type="protein sequence ID" value="AZP10716.1"/>
    <property type="molecule type" value="Genomic_DNA"/>
</dbReference>
<sequence length="425" mass="47160">MSDPANSQQHKAMDFFLARQPILNRQQSLTAYELLFRSAALGPAGVVDDVAATASVIEHASELGLDNVIGSSLGFFNVDTKVLLSDFIQFLPRDKVVLEILETVEATDEVVARVAELLALGYKFALDDVIADSPCLRKLLPMIEIIKIDIMGMSRSDLTALYQQFKGANKKMLAEKVETLDEFNFCMNLGFDYFQGYYFAKPLILTGKKLSPSQLAIMRLMALIVADADTAVIELAIKHDASLGLNLLRLVNTPAFLTSQRIESLRQALAVLGRRQLQRWLQILLYAAPGKVDSFMSPLLMLATSRGKLMELITQQIMPRNQTAADTAFTVGIMSLMDTLFSSPMPQILDQVSVVEEVKLALLERRGQYGEILHLIEQIEVLDQDEAAAALLLAELQQIGISKETLFELQVQAFEWSDEISRSVA</sequence>
<dbReference type="SUPFAM" id="SSF141868">
    <property type="entry name" value="EAL domain-like"/>
    <property type="match status" value="1"/>
</dbReference>
<dbReference type="KEGG" id="upv:EJN92_00920"/>
<dbReference type="Gene3D" id="1.10.3210.10">
    <property type="entry name" value="Hypothetical protein af1432"/>
    <property type="match status" value="1"/>
</dbReference>
<name>A0A3Q9BN01_9BURK</name>
<dbReference type="PANTHER" id="PTHR33525:SF4">
    <property type="entry name" value="CYCLIC DI-GMP PHOSPHODIESTERASE CDGJ"/>
    <property type="match status" value="1"/>
</dbReference>
<dbReference type="InterPro" id="IPR035919">
    <property type="entry name" value="EAL_sf"/>
</dbReference>
<dbReference type="SMART" id="SM00052">
    <property type="entry name" value="EAL"/>
    <property type="match status" value="1"/>
</dbReference>
<dbReference type="PROSITE" id="PS51833">
    <property type="entry name" value="HDOD"/>
    <property type="match status" value="1"/>
</dbReference>
<dbReference type="Gene3D" id="3.20.20.450">
    <property type="entry name" value="EAL domain"/>
    <property type="match status" value="1"/>
</dbReference>
<dbReference type="InterPro" id="IPR014408">
    <property type="entry name" value="dGMP_Pdiesterase_EAL/HD-GYP"/>
</dbReference>
<keyword evidence="4" id="KW-1185">Reference proteome</keyword>
<dbReference type="Pfam" id="PF00563">
    <property type="entry name" value="EAL"/>
    <property type="match status" value="1"/>
</dbReference>
<dbReference type="InterPro" id="IPR052340">
    <property type="entry name" value="RNase_Y/CdgJ"/>
</dbReference>
<dbReference type="PANTHER" id="PTHR33525">
    <property type="match status" value="1"/>
</dbReference>
<dbReference type="OrthoDB" id="9804751at2"/>
<dbReference type="SUPFAM" id="SSF109604">
    <property type="entry name" value="HD-domain/PDEase-like"/>
    <property type="match status" value="1"/>
</dbReference>
<reference evidence="3 4" key="1">
    <citation type="journal article" date="2011" name="Int. J. Syst. Evol. Microbiol.">
        <title>Description of Undibacterium oligocarboniphilum sp. nov., isolated from purified water, and Undibacterium pigrum strain CCUG 49012 as the type strain of Undibacterium parvum sp. nov., and emended descriptions of the genus Undibacterium and the species Undibacterium pigrum.</title>
        <authorList>
            <person name="Eder W."/>
            <person name="Wanner G."/>
            <person name="Ludwig W."/>
            <person name="Busse H.J."/>
            <person name="Ziemke-Kageler F."/>
            <person name="Lang E."/>
        </authorList>
    </citation>
    <scope>NUCLEOTIDE SEQUENCE [LARGE SCALE GENOMIC DNA]</scope>
    <source>
        <strain evidence="3 4">DSM 23061</strain>
    </source>
</reference>